<dbReference type="InterPro" id="IPR036514">
    <property type="entry name" value="SGNH_hydro_sf"/>
</dbReference>
<evidence type="ECO:0000313" key="4">
    <source>
        <dbReference type="Proteomes" id="UP000617734"/>
    </source>
</evidence>
<comment type="caution">
    <text evidence="3">The sequence shown here is derived from an EMBL/GenBank/DDBJ whole genome shotgun (WGS) entry which is preliminary data.</text>
</comment>
<dbReference type="InterPro" id="IPR013830">
    <property type="entry name" value="SGNH_hydro"/>
</dbReference>
<reference evidence="3" key="1">
    <citation type="journal article" date="2014" name="Int. J. Syst. Evol. Microbiol.">
        <title>Complete genome sequence of Corynebacterium casei LMG S-19264T (=DSM 44701T), isolated from a smear-ripened cheese.</title>
        <authorList>
            <consortium name="US DOE Joint Genome Institute (JGI-PGF)"/>
            <person name="Walter F."/>
            <person name="Albersmeier A."/>
            <person name="Kalinowski J."/>
            <person name="Ruckert C."/>
        </authorList>
    </citation>
    <scope>NUCLEOTIDE SEQUENCE</scope>
    <source>
        <strain evidence="3">JCM 4646</strain>
    </source>
</reference>
<feature type="compositionally biased region" description="Basic and acidic residues" evidence="1">
    <location>
        <begin position="1"/>
        <end position="15"/>
    </location>
</feature>
<organism evidence="3 4">
    <name type="scientific">Kitasatospora indigofera</name>
    <dbReference type="NCBI Taxonomy" id="67307"/>
    <lineage>
        <taxon>Bacteria</taxon>
        <taxon>Bacillati</taxon>
        <taxon>Actinomycetota</taxon>
        <taxon>Actinomycetes</taxon>
        <taxon>Kitasatosporales</taxon>
        <taxon>Streptomycetaceae</taxon>
        <taxon>Kitasatospora</taxon>
    </lineage>
</organism>
<keyword evidence="4" id="KW-1185">Reference proteome</keyword>
<feature type="compositionally biased region" description="Low complexity" evidence="1">
    <location>
        <begin position="37"/>
        <end position="52"/>
    </location>
</feature>
<reference evidence="3" key="2">
    <citation type="submission" date="2020-09" db="EMBL/GenBank/DDBJ databases">
        <authorList>
            <person name="Sun Q."/>
            <person name="Ohkuma M."/>
        </authorList>
    </citation>
    <scope>NUCLEOTIDE SEQUENCE</scope>
    <source>
        <strain evidence="3">JCM 4646</strain>
    </source>
</reference>
<evidence type="ECO:0000259" key="2">
    <source>
        <dbReference type="Pfam" id="PF13472"/>
    </source>
</evidence>
<gene>
    <name evidence="3" type="ORF">GCM10018781_35590</name>
</gene>
<accession>A0A919KTJ8</accession>
<evidence type="ECO:0000256" key="1">
    <source>
        <dbReference type="SAM" id="MobiDB-lite"/>
    </source>
</evidence>
<evidence type="ECO:0000313" key="3">
    <source>
        <dbReference type="EMBL" id="GHH72595.1"/>
    </source>
</evidence>
<name>A0A919KTJ8_9ACTN</name>
<dbReference type="SUPFAM" id="SSF52266">
    <property type="entry name" value="SGNH hydrolase"/>
    <property type="match status" value="1"/>
</dbReference>
<proteinExistence type="predicted"/>
<protein>
    <recommendedName>
        <fullName evidence="2">SGNH hydrolase-type esterase domain-containing protein</fullName>
    </recommendedName>
</protein>
<sequence length="295" mass="30892">MKITADRDDARRPVGDEPWAGQVPAVPRTAPTDGRGPRVPAPGRGPRRPAGPLRRRRRRLQLLGARLFTSVLMTNPPSTWAAPVADGRYGPAEGAPLSLLMLGDSLARSVGAGRKEETLGARLAQGLADGSGRPVNLRVLARAGATTRTLHRQVARAGTLRPGVAVIIVGSNDTMLPGSVGGAARRFARVLDGLGRAGWEVVVVPCADPGGAPGFRAPVRLVASRRARRLARLQTRAAVRAGALIAPSSVDEFRARPAELLGPDGVHPSARGYAAYALRMLPVLLSIPVRAAAGR</sequence>
<dbReference type="CDD" id="cd01836">
    <property type="entry name" value="FeeA_FeeB_like"/>
    <property type="match status" value="1"/>
</dbReference>
<feature type="region of interest" description="Disordered" evidence="1">
    <location>
        <begin position="1"/>
        <end position="56"/>
    </location>
</feature>
<dbReference type="EMBL" id="BNBO01000018">
    <property type="protein sequence ID" value="GHH72595.1"/>
    <property type="molecule type" value="Genomic_DNA"/>
</dbReference>
<dbReference type="AlphaFoldDB" id="A0A919KTJ8"/>
<dbReference type="Gene3D" id="3.40.50.1110">
    <property type="entry name" value="SGNH hydrolase"/>
    <property type="match status" value="1"/>
</dbReference>
<dbReference type="Proteomes" id="UP000617734">
    <property type="component" value="Unassembled WGS sequence"/>
</dbReference>
<feature type="domain" description="SGNH hydrolase-type esterase" evidence="2">
    <location>
        <begin position="102"/>
        <end position="275"/>
    </location>
</feature>
<dbReference type="Pfam" id="PF13472">
    <property type="entry name" value="Lipase_GDSL_2"/>
    <property type="match status" value="1"/>
</dbReference>